<dbReference type="Gene3D" id="1.20.1060.10">
    <property type="entry name" value="Taq DNA Polymerase, Chain T, domain 4"/>
    <property type="match status" value="1"/>
</dbReference>
<dbReference type="NCBIfam" id="NF004397">
    <property type="entry name" value="PRK05755.1"/>
    <property type="match status" value="1"/>
</dbReference>
<keyword evidence="10 13" id="KW-0234">DNA repair</keyword>
<keyword evidence="7 13" id="KW-0227">DNA damage</keyword>
<evidence type="ECO:0000256" key="10">
    <source>
        <dbReference type="ARBA" id="ARBA00023204"/>
    </source>
</evidence>
<feature type="domain" description="DNA-directed DNA polymerase family A palm" evidence="15">
    <location>
        <begin position="644"/>
        <end position="850"/>
    </location>
</feature>
<accession>A0A6L2R510</accession>
<dbReference type="AlphaFoldDB" id="A0A6L2R510"/>
<dbReference type="InterPro" id="IPR043502">
    <property type="entry name" value="DNA/RNA_pol_sf"/>
</dbReference>
<dbReference type="GO" id="GO:0008409">
    <property type="term" value="F:5'-3' exonuclease activity"/>
    <property type="evidence" value="ECO:0007669"/>
    <property type="project" value="UniProtKB-UniRule"/>
</dbReference>
<evidence type="ECO:0000256" key="12">
    <source>
        <dbReference type="NCBIfam" id="TIGR00593"/>
    </source>
</evidence>
<comment type="similarity">
    <text evidence="1 13">Belongs to the DNA polymerase type-A family.</text>
</comment>
<dbReference type="Gene3D" id="3.40.50.1010">
    <property type="entry name" value="5'-nuclease"/>
    <property type="match status" value="1"/>
</dbReference>
<keyword evidence="9 13" id="KW-0238">DNA-binding</keyword>
<dbReference type="EMBL" id="BLLL01000003">
    <property type="protein sequence ID" value="GFH62676.1"/>
    <property type="molecule type" value="Genomic_DNA"/>
</dbReference>
<dbReference type="PANTHER" id="PTHR10133:SF27">
    <property type="entry name" value="DNA POLYMERASE NU"/>
    <property type="match status" value="1"/>
</dbReference>
<evidence type="ECO:0000256" key="3">
    <source>
        <dbReference type="ARBA" id="ARBA00020311"/>
    </source>
</evidence>
<dbReference type="InterPro" id="IPR008918">
    <property type="entry name" value="HhH2"/>
</dbReference>
<evidence type="ECO:0000256" key="4">
    <source>
        <dbReference type="ARBA" id="ARBA00022679"/>
    </source>
</evidence>
<dbReference type="InterPro" id="IPR002298">
    <property type="entry name" value="DNA_polymerase_A"/>
</dbReference>
<dbReference type="SMART" id="SM00475">
    <property type="entry name" value="53EXOc"/>
    <property type="match status" value="1"/>
</dbReference>
<evidence type="ECO:0000256" key="5">
    <source>
        <dbReference type="ARBA" id="ARBA00022695"/>
    </source>
</evidence>
<dbReference type="GO" id="GO:0003887">
    <property type="term" value="F:DNA-directed DNA polymerase activity"/>
    <property type="evidence" value="ECO:0007669"/>
    <property type="project" value="UniProtKB-UniRule"/>
</dbReference>
<keyword evidence="5 13" id="KW-0548">Nucleotidyltransferase</keyword>
<dbReference type="Proteomes" id="UP000505077">
    <property type="component" value="Unassembled WGS sequence"/>
</dbReference>
<evidence type="ECO:0000256" key="8">
    <source>
        <dbReference type="ARBA" id="ARBA00022932"/>
    </source>
</evidence>
<dbReference type="InterPro" id="IPR001098">
    <property type="entry name" value="DNA-dir_DNA_pol_A_palm_dom"/>
</dbReference>
<evidence type="ECO:0000256" key="1">
    <source>
        <dbReference type="ARBA" id="ARBA00007705"/>
    </source>
</evidence>
<keyword evidence="8 13" id="KW-0239">DNA-directed DNA polymerase</keyword>
<organism evidence="16 17">
    <name type="scientific">Candidatus Desulfovibrio kirbyi</name>
    <dbReference type="NCBI Taxonomy" id="2696086"/>
    <lineage>
        <taxon>Bacteria</taxon>
        <taxon>Pseudomonadati</taxon>
        <taxon>Thermodesulfobacteriota</taxon>
        <taxon>Desulfovibrionia</taxon>
        <taxon>Desulfovibrionales</taxon>
        <taxon>Desulfovibrionaceae</taxon>
        <taxon>Desulfovibrio</taxon>
    </lineage>
</organism>
<evidence type="ECO:0000313" key="16">
    <source>
        <dbReference type="EMBL" id="GFH62676.1"/>
    </source>
</evidence>
<dbReference type="PROSITE" id="PS00447">
    <property type="entry name" value="DNA_POLYMERASE_A"/>
    <property type="match status" value="1"/>
</dbReference>
<dbReference type="InterPro" id="IPR019760">
    <property type="entry name" value="DNA-dir_DNA_pol_A_CS"/>
</dbReference>
<keyword evidence="6 13" id="KW-0235">DNA replication</keyword>
<keyword evidence="13" id="KW-0269">Exonuclease</keyword>
<dbReference type="SUPFAM" id="SSF47807">
    <property type="entry name" value="5' to 3' exonuclease, C-terminal subdomain"/>
    <property type="match status" value="1"/>
</dbReference>
<keyword evidence="13" id="KW-0540">Nuclease</keyword>
<evidence type="ECO:0000256" key="7">
    <source>
        <dbReference type="ARBA" id="ARBA00022763"/>
    </source>
</evidence>
<keyword evidence="13" id="KW-0378">Hydrolase</keyword>
<dbReference type="SUPFAM" id="SSF56672">
    <property type="entry name" value="DNA/RNA polymerases"/>
    <property type="match status" value="1"/>
</dbReference>
<evidence type="ECO:0000256" key="13">
    <source>
        <dbReference type="RuleBase" id="RU004460"/>
    </source>
</evidence>
<dbReference type="GO" id="GO:0003677">
    <property type="term" value="F:DNA binding"/>
    <property type="evidence" value="ECO:0007669"/>
    <property type="project" value="UniProtKB-UniRule"/>
</dbReference>
<dbReference type="CDD" id="cd09859">
    <property type="entry name" value="PIN_53EXO"/>
    <property type="match status" value="1"/>
</dbReference>
<dbReference type="InterPro" id="IPR002421">
    <property type="entry name" value="5-3_exonuclease"/>
</dbReference>
<dbReference type="FunFam" id="1.10.150.20:FF:000003">
    <property type="entry name" value="DNA polymerase I"/>
    <property type="match status" value="1"/>
</dbReference>
<dbReference type="CDD" id="cd08637">
    <property type="entry name" value="DNA_pol_A_pol_I_C"/>
    <property type="match status" value="1"/>
</dbReference>
<dbReference type="NCBIfam" id="TIGR00593">
    <property type="entry name" value="pola"/>
    <property type="match status" value="1"/>
</dbReference>
<sequence length="890" mass="98561">MSLKERLRLQNDPVFLLDGSAFIYRAFFGNKNLRRSDGFPTNALVVVTRLLLRILREEQPRYLLFIQDGKGKNFRHDLYPLYKANREAMPEDLAVQIAPVHSMLRALGIRLEVSRNCEADDCIASLAARFRARHPVVIVSGDKDLRQCLADNVVLWDPAAKEEKLLTEAKFIEETGINPCQWPDMQAIVGDTSDNIPGVPGIGPTTAGKIFSVCRSLEDIQSRLAVLPQKIQDKLRDHMENTFVWRKLTTLSQTVCEHLTLDDMRVRPISATECRALSDEFELTALYREIGVILQKQSEQLSVLLTTAPGTGSVTTVAAQNKSKYPGRQVQLLDMSTAPEATTNDSAVLPDCANRDVAIVWPQGERARLAVAESGSLGDCRRTEYLWTGSVEALKFWLAAARRVITVDSKVIAALCPEALQSAPYFDLGIAAWLLNPEENDYSWPKLAARFSALRKPEDGECALAFRLSALFETRLKQDGLLDLYATLELPLVPVLADMEARGIAVDAAALQAFLAEVKQDIKALTEKIYTQAGAPFNLRSARQLGEALFDTLKLPRPRKTRGGQASTSQETLEKLLGKHTVVDDILRFRKLEKMRSTYLSPLPLLTDALGRLHTTFNQKATVTGRLSSSAPNLQNIPVRGEMGKRMRACFIATDGNCLISADYSQVELRVLAHVSGDKTLLEAFRRNEDIHTRTAALIYDLQPDQVRADQRRNAKTINFGLIYGMGAHKLAQELKTGVTEAKHFISRYFASLTGLKEFYDNVETQARKNGFVTTLAGRRRLLPDIYSANGQAFALARRQAINTVIQGSAADIIKLAMLAVARDERLLCMNARLILQVHDELVLEAPADTAKAAAARAVRLMADVRPGGIVLSVPLTVDIGVGSNWAEAH</sequence>
<dbReference type="CDD" id="cd09898">
    <property type="entry name" value="H3TH_53EXO"/>
    <property type="match status" value="1"/>
</dbReference>
<keyword evidence="4 13" id="KW-0808">Transferase</keyword>
<dbReference type="InterPro" id="IPR036279">
    <property type="entry name" value="5-3_exonuclease_C_sf"/>
</dbReference>
<evidence type="ECO:0000256" key="9">
    <source>
        <dbReference type="ARBA" id="ARBA00023125"/>
    </source>
</evidence>
<protein>
    <recommendedName>
        <fullName evidence="3 12">DNA polymerase I</fullName>
        <ecNumber evidence="2 12">2.7.7.7</ecNumber>
    </recommendedName>
</protein>
<dbReference type="Pfam" id="PF01367">
    <property type="entry name" value="5_3_exonuc"/>
    <property type="match status" value="1"/>
</dbReference>
<dbReference type="InterPro" id="IPR036397">
    <property type="entry name" value="RNaseH_sf"/>
</dbReference>
<dbReference type="Pfam" id="PF00476">
    <property type="entry name" value="DNA_pol_A"/>
    <property type="match status" value="1"/>
</dbReference>
<proteinExistence type="inferred from homology"/>
<dbReference type="SUPFAM" id="SSF88723">
    <property type="entry name" value="PIN domain-like"/>
    <property type="match status" value="1"/>
</dbReference>
<dbReference type="InterPro" id="IPR020046">
    <property type="entry name" value="5-3_exonucl_a-hlix_arch_N"/>
</dbReference>
<evidence type="ECO:0000256" key="2">
    <source>
        <dbReference type="ARBA" id="ARBA00012417"/>
    </source>
</evidence>
<dbReference type="Pfam" id="PF02739">
    <property type="entry name" value="5_3_exonuc_N"/>
    <property type="match status" value="1"/>
</dbReference>
<dbReference type="InterPro" id="IPR029060">
    <property type="entry name" value="PIN-like_dom_sf"/>
</dbReference>
<name>A0A6L2R510_9BACT</name>
<evidence type="ECO:0000259" key="14">
    <source>
        <dbReference type="SMART" id="SM00475"/>
    </source>
</evidence>
<dbReference type="Gene3D" id="3.30.420.10">
    <property type="entry name" value="Ribonuclease H-like superfamily/Ribonuclease H"/>
    <property type="match status" value="1"/>
</dbReference>
<reference evidence="16 17" key="1">
    <citation type="journal article" date="2020" name="ISME J.">
        <title>Parallel Reductive Genome Evolution in Desulfovibrio Ectosymbionts Independently Acquired by Trichonympha Protists in the Termite Gut.</title>
        <authorList>
            <person name="Takeuchi M."/>
            <person name="Kuwahara H."/>
            <person name="Murakami T."/>
            <person name="Takahashi K."/>
            <person name="Kajitani R."/>
            <person name="Toyoda A."/>
            <person name="Itoh T."/>
            <person name="Ohkuma M."/>
            <person name="Hongoh Y."/>
        </authorList>
    </citation>
    <scope>NUCLEOTIDE SEQUENCE [LARGE SCALE GENOMIC DNA]</scope>
    <source>
        <strain evidence="16">ZnDsv-02</strain>
    </source>
</reference>
<dbReference type="GO" id="GO:0006302">
    <property type="term" value="P:double-strand break repair"/>
    <property type="evidence" value="ECO:0007669"/>
    <property type="project" value="TreeGrafter"/>
</dbReference>
<dbReference type="EC" id="2.7.7.7" evidence="2 12"/>
<dbReference type="Gene3D" id="3.30.70.370">
    <property type="match status" value="1"/>
</dbReference>
<comment type="function">
    <text evidence="13">In addition to polymerase activity, this DNA polymerase exhibits 5'-3' exonuclease activity.</text>
</comment>
<dbReference type="SMART" id="SM00279">
    <property type="entry name" value="HhH2"/>
    <property type="match status" value="1"/>
</dbReference>
<evidence type="ECO:0000313" key="17">
    <source>
        <dbReference type="Proteomes" id="UP000505077"/>
    </source>
</evidence>
<comment type="caution">
    <text evidence="16">The sequence shown here is derived from an EMBL/GenBank/DDBJ whole genome shotgun (WGS) entry which is preliminary data.</text>
</comment>
<dbReference type="GO" id="GO:0006261">
    <property type="term" value="P:DNA-templated DNA replication"/>
    <property type="evidence" value="ECO:0007669"/>
    <property type="project" value="UniProtKB-UniRule"/>
</dbReference>
<dbReference type="InterPro" id="IPR018320">
    <property type="entry name" value="DNA_polymerase_1"/>
</dbReference>
<evidence type="ECO:0000259" key="15">
    <source>
        <dbReference type="SMART" id="SM00482"/>
    </source>
</evidence>
<dbReference type="Gene3D" id="1.10.150.20">
    <property type="entry name" value="5' to 3' exonuclease, C-terminal subdomain"/>
    <property type="match status" value="2"/>
</dbReference>
<evidence type="ECO:0000256" key="6">
    <source>
        <dbReference type="ARBA" id="ARBA00022705"/>
    </source>
</evidence>
<feature type="domain" description="5'-3' exonuclease" evidence="14">
    <location>
        <begin position="12"/>
        <end position="267"/>
    </location>
</feature>
<dbReference type="InterPro" id="IPR020045">
    <property type="entry name" value="DNA_polI_H3TH"/>
</dbReference>
<dbReference type="SMART" id="SM00482">
    <property type="entry name" value="POLAc"/>
    <property type="match status" value="1"/>
</dbReference>
<evidence type="ECO:0000256" key="11">
    <source>
        <dbReference type="ARBA" id="ARBA00049244"/>
    </source>
</evidence>
<dbReference type="PRINTS" id="PR00868">
    <property type="entry name" value="DNAPOLI"/>
</dbReference>
<gene>
    <name evidence="13 16" type="primary">polA</name>
    <name evidence="16" type="ORF">ZNDK_0447</name>
</gene>
<dbReference type="PANTHER" id="PTHR10133">
    <property type="entry name" value="DNA POLYMERASE I"/>
    <property type="match status" value="1"/>
</dbReference>
<comment type="catalytic activity">
    <reaction evidence="11 13">
        <text>DNA(n) + a 2'-deoxyribonucleoside 5'-triphosphate = DNA(n+1) + diphosphate</text>
        <dbReference type="Rhea" id="RHEA:22508"/>
        <dbReference type="Rhea" id="RHEA-COMP:17339"/>
        <dbReference type="Rhea" id="RHEA-COMP:17340"/>
        <dbReference type="ChEBI" id="CHEBI:33019"/>
        <dbReference type="ChEBI" id="CHEBI:61560"/>
        <dbReference type="ChEBI" id="CHEBI:173112"/>
        <dbReference type="EC" id="2.7.7.7"/>
    </reaction>
</comment>
<dbReference type="FunFam" id="1.10.150.20:FF:000002">
    <property type="entry name" value="DNA polymerase I"/>
    <property type="match status" value="1"/>
</dbReference>